<evidence type="ECO:0000259" key="1">
    <source>
        <dbReference type="Pfam" id="PF04101"/>
    </source>
</evidence>
<gene>
    <name evidence="2" type="ORF">B0H50_101149</name>
</gene>
<dbReference type="RefSeq" id="WP_109587080.1">
    <property type="nucleotide sequence ID" value="NZ_JAXEIU010000053.1"/>
</dbReference>
<feature type="domain" description="Glycosyl transferase family 28 C-terminal" evidence="1">
    <location>
        <begin position="270"/>
        <end position="347"/>
    </location>
</feature>
<keyword evidence="3" id="KW-1185">Reference proteome</keyword>
<proteinExistence type="predicted"/>
<dbReference type="InterPro" id="IPR007235">
    <property type="entry name" value="Glyco_trans_28_C"/>
</dbReference>
<dbReference type="EMBL" id="QGHD01000001">
    <property type="protein sequence ID" value="PWL04137.1"/>
    <property type="molecule type" value="Genomic_DNA"/>
</dbReference>
<organism evidence="2 3">
    <name type="scientific">Hallerella porci</name>
    <dbReference type="NCBI Taxonomy" id="1945871"/>
    <lineage>
        <taxon>Bacteria</taxon>
        <taxon>Pseudomonadati</taxon>
        <taxon>Fibrobacterota</taxon>
        <taxon>Fibrobacteria</taxon>
        <taxon>Fibrobacterales</taxon>
        <taxon>Fibrobacteraceae</taxon>
        <taxon>Hallerella</taxon>
    </lineage>
</organism>
<comment type="caution">
    <text evidence="2">The sequence shown here is derived from an EMBL/GenBank/DDBJ whole genome shotgun (WGS) entry which is preliminary data.</text>
</comment>
<dbReference type="Proteomes" id="UP000245523">
    <property type="component" value="Unassembled WGS sequence"/>
</dbReference>
<accession>A0ABX5LP83</accession>
<reference evidence="2 3" key="1">
    <citation type="submission" date="2018-05" db="EMBL/GenBank/DDBJ databases">
        <title>Animal gut microbial communities from fecal samples from Wisconsin, USA.</title>
        <authorList>
            <person name="Neumann A."/>
        </authorList>
    </citation>
    <scope>NUCLEOTIDE SEQUENCE [LARGE SCALE GENOMIC DNA]</scope>
    <source>
        <strain evidence="2 3">UWS4</strain>
    </source>
</reference>
<evidence type="ECO:0000313" key="3">
    <source>
        <dbReference type="Proteomes" id="UP000245523"/>
    </source>
</evidence>
<sequence length="349" mass="39860">MKILVAPLDWGLGHATRTIPVIRNFLRQGATVDLAVSGREAALYQSEFPELEQINISGYNIRYPERGFEMPFWLFKNYRHIRRVIRAEHQIAENLKRERGYDILFSDNRFGFWAAGAKNIYMTHQLRIAFPQAFSAFEKIGVEWHQSQMKKFDEIWVPDYAEFPGLAGKLSHVEYADENFAKKIRYIGPQSRFSKENADKFTSENAQKKFRFLALLSGPEPMRTAFENALLRAFSKIAGQHAIIRGLPGEKNLPQTSSHITLFNHLETADFANAVKNAKWVISRPGYSTVMDMVNLSAKCIFVPTPGQTEQVYLGNSLQQAGFAKLLTQHEISAVSLLNTARKLETRKK</sequence>
<evidence type="ECO:0000313" key="2">
    <source>
        <dbReference type="EMBL" id="PWL04137.1"/>
    </source>
</evidence>
<protein>
    <submittedName>
        <fullName evidence="2">UDP-N-acetylglucosamine:LPS N-acetylglucosamine transferase</fullName>
    </submittedName>
</protein>
<dbReference type="SUPFAM" id="SSF53756">
    <property type="entry name" value="UDP-Glycosyltransferase/glycogen phosphorylase"/>
    <property type="match status" value="1"/>
</dbReference>
<dbReference type="Pfam" id="PF04101">
    <property type="entry name" value="Glyco_tran_28_C"/>
    <property type="match status" value="1"/>
</dbReference>
<dbReference type="Gene3D" id="3.40.50.2000">
    <property type="entry name" value="Glycogen Phosphorylase B"/>
    <property type="match status" value="1"/>
</dbReference>
<dbReference type="PANTHER" id="PTHR21015:SF22">
    <property type="entry name" value="GLYCOSYLTRANSFERASE"/>
    <property type="match status" value="1"/>
</dbReference>
<dbReference type="GO" id="GO:0016740">
    <property type="term" value="F:transferase activity"/>
    <property type="evidence" value="ECO:0007669"/>
    <property type="project" value="UniProtKB-KW"/>
</dbReference>
<name>A0ABX5LP83_9BACT</name>
<dbReference type="PANTHER" id="PTHR21015">
    <property type="entry name" value="UDP-N-ACETYLGLUCOSAMINE--N-ACETYLMURAMYL-(PENTAPEPTIDE) PYROPHOSPHORYL-UNDECAPRENOL N-ACETYLGLUCOSAMINE TRANSFERASE 1"/>
    <property type="match status" value="1"/>
</dbReference>
<keyword evidence="2" id="KW-0808">Transferase</keyword>